<name>A0AA88DSR9_FICCA</name>
<dbReference type="EMBL" id="BTGU01000099">
    <property type="protein sequence ID" value="GMN60481.1"/>
    <property type="molecule type" value="Genomic_DNA"/>
</dbReference>
<feature type="compositionally biased region" description="Gly residues" evidence="1">
    <location>
        <begin position="143"/>
        <end position="155"/>
    </location>
</feature>
<gene>
    <name evidence="2" type="ORF">TIFTF001_029579</name>
</gene>
<proteinExistence type="predicted"/>
<protein>
    <submittedName>
        <fullName evidence="2">Uncharacterized protein</fullName>
    </submittedName>
</protein>
<reference evidence="2" key="1">
    <citation type="submission" date="2023-07" db="EMBL/GenBank/DDBJ databases">
        <title>draft genome sequence of fig (Ficus carica).</title>
        <authorList>
            <person name="Takahashi T."/>
            <person name="Nishimura K."/>
        </authorList>
    </citation>
    <scope>NUCLEOTIDE SEQUENCE</scope>
</reference>
<feature type="region of interest" description="Disordered" evidence="1">
    <location>
        <begin position="134"/>
        <end position="155"/>
    </location>
</feature>
<accession>A0AA88DSR9</accession>
<evidence type="ECO:0000256" key="1">
    <source>
        <dbReference type="SAM" id="MobiDB-lite"/>
    </source>
</evidence>
<sequence length="155" mass="16027">MLLPSTKWPPPPTSGDTLSLTPQHRAGTPPKEAVGAGLNLAAKGWKLAGDSGRSLKGRWVPRGRMGGGFSMWGDLGEGGQSPFGDFAVGALGGEDFTRARGGGFRRLVRAQRSPRKGGRFLRCGRGIRHLAITHDGDPRGCRGRGGGGGGGEGAQ</sequence>
<evidence type="ECO:0000313" key="2">
    <source>
        <dbReference type="EMBL" id="GMN60481.1"/>
    </source>
</evidence>
<evidence type="ECO:0000313" key="3">
    <source>
        <dbReference type="Proteomes" id="UP001187192"/>
    </source>
</evidence>
<feature type="region of interest" description="Disordered" evidence="1">
    <location>
        <begin position="1"/>
        <end position="34"/>
    </location>
</feature>
<comment type="caution">
    <text evidence="2">The sequence shown here is derived from an EMBL/GenBank/DDBJ whole genome shotgun (WGS) entry which is preliminary data.</text>
</comment>
<organism evidence="2 3">
    <name type="scientific">Ficus carica</name>
    <name type="common">Common fig</name>
    <dbReference type="NCBI Taxonomy" id="3494"/>
    <lineage>
        <taxon>Eukaryota</taxon>
        <taxon>Viridiplantae</taxon>
        <taxon>Streptophyta</taxon>
        <taxon>Embryophyta</taxon>
        <taxon>Tracheophyta</taxon>
        <taxon>Spermatophyta</taxon>
        <taxon>Magnoliopsida</taxon>
        <taxon>eudicotyledons</taxon>
        <taxon>Gunneridae</taxon>
        <taxon>Pentapetalae</taxon>
        <taxon>rosids</taxon>
        <taxon>fabids</taxon>
        <taxon>Rosales</taxon>
        <taxon>Moraceae</taxon>
        <taxon>Ficeae</taxon>
        <taxon>Ficus</taxon>
    </lineage>
</organism>
<keyword evidence="3" id="KW-1185">Reference proteome</keyword>
<dbReference type="Proteomes" id="UP001187192">
    <property type="component" value="Unassembled WGS sequence"/>
</dbReference>
<dbReference type="AlphaFoldDB" id="A0AA88DSR9"/>